<dbReference type="Proteomes" id="UP000806542">
    <property type="component" value="Unassembled WGS sequence"/>
</dbReference>
<dbReference type="Pfam" id="PF13673">
    <property type="entry name" value="Acetyltransf_10"/>
    <property type="match status" value="1"/>
</dbReference>
<comment type="caution">
    <text evidence="2">The sequence shown here is derived from an EMBL/GenBank/DDBJ whole genome shotgun (WGS) entry which is preliminary data.</text>
</comment>
<evidence type="ECO:0000259" key="1">
    <source>
        <dbReference type="PROSITE" id="PS51186"/>
    </source>
</evidence>
<sequence>MWIREYRTEDCPELGSLFYETVHRVCDRDYSSQQLDAWADGTVDLEKWNREFLERCTLIAEINGEIAGFADMDETGYLDRLYVSWRHQRKGVARALTQELEWRTAAARFITYASVTARPFFEKMGYRVIKENTVIRKGVALKNYRMEKEPFSVWKLPLGITAENSPVLRTPRLLLRRFTAGDTEAFWNIMKDSEMNQFLPWFPAETLEAAQKQIQNQYFDYDAMPSAYRYAVCLRGNNMPIGYVGLSGDARHDLGYGLKKEYWNQGIMTEAAGAVLERARHAGYPFVTATHDEKNLRSGAVLRKLSMRYYYSYGEQWKTKNIPVIFCLYRLDF</sequence>
<dbReference type="PANTHER" id="PTHR43451">
    <property type="entry name" value="ACETYLTRANSFERASE (GNAT) FAMILY PROTEIN"/>
    <property type="match status" value="1"/>
</dbReference>
<gene>
    <name evidence="2" type="ORF">INF28_03160</name>
</gene>
<dbReference type="GO" id="GO:0016747">
    <property type="term" value="F:acyltransferase activity, transferring groups other than amino-acyl groups"/>
    <property type="evidence" value="ECO:0007669"/>
    <property type="project" value="InterPro"/>
</dbReference>
<dbReference type="InterPro" id="IPR052564">
    <property type="entry name" value="N-acetyltrans/Recomb-assoc"/>
</dbReference>
<reference evidence="2" key="1">
    <citation type="submission" date="2020-10" db="EMBL/GenBank/DDBJ databases">
        <title>ChiBAC.</title>
        <authorList>
            <person name="Zenner C."/>
            <person name="Hitch T.C.A."/>
            <person name="Clavel T."/>
        </authorList>
    </citation>
    <scope>NUCLEOTIDE SEQUENCE</scope>
    <source>
        <strain evidence="2">DSM 107454</strain>
    </source>
</reference>
<dbReference type="AlphaFoldDB" id="A0A9D5R7Q0"/>
<evidence type="ECO:0000313" key="3">
    <source>
        <dbReference type="Proteomes" id="UP000806542"/>
    </source>
</evidence>
<dbReference type="CDD" id="cd04301">
    <property type="entry name" value="NAT_SF"/>
    <property type="match status" value="1"/>
</dbReference>
<dbReference type="SUPFAM" id="SSF55729">
    <property type="entry name" value="Acyl-CoA N-acyltransferases (Nat)"/>
    <property type="match status" value="2"/>
</dbReference>
<name>A0A9D5R7Q0_9FIRM</name>
<keyword evidence="3" id="KW-1185">Reference proteome</keyword>
<feature type="domain" description="N-acetyltransferase" evidence="1">
    <location>
        <begin position="1"/>
        <end position="151"/>
    </location>
</feature>
<dbReference type="Gene3D" id="3.40.630.30">
    <property type="match status" value="2"/>
</dbReference>
<accession>A0A9D5R7Q0</accession>
<dbReference type="EMBL" id="JADCKB010000004">
    <property type="protein sequence ID" value="MBE5039461.1"/>
    <property type="molecule type" value="Genomic_DNA"/>
</dbReference>
<protein>
    <submittedName>
        <fullName evidence="2">GNAT family N-acetyltransferase</fullName>
    </submittedName>
</protein>
<dbReference type="RefSeq" id="WP_318961706.1">
    <property type="nucleotide sequence ID" value="NZ_JADCKB010000004.1"/>
</dbReference>
<dbReference type="InterPro" id="IPR016181">
    <property type="entry name" value="Acyl_CoA_acyltransferase"/>
</dbReference>
<evidence type="ECO:0000313" key="2">
    <source>
        <dbReference type="EMBL" id="MBE5039461.1"/>
    </source>
</evidence>
<proteinExistence type="predicted"/>
<dbReference type="PANTHER" id="PTHR43451:SF1">
    <property type="entry name" value="ACETYLTRANSFERASE"/>
    <property type="match status" value="1"/>
</dbReference>
<dbReference type="Pfam" id="PF13302">
    <property type="entry name" value="Acetyltransf_3"/>
    <property type="match status" value="1"/>
</dbReference>
<dbReference type="PROSITE" id="PS51186">
    <property type="entry name" value="GNAT"/>
    <property type="match status" value="2"/>
</dbReference>
<feature type="domain" description="N-acetyltransferase" evidence="1">
    <location>
        <begin position="173"/>
        <end position="323"/>
    </location>
</feature>
<dbReference type="InterPro" id="IPR000182">
    <property type="entry name" value="GNAT_dom"/>
</dbReference>
<organism evidence="2 3">
    <name type="scientific">Ructibacterium gallinarum</name>
    <dbReference type="NCBI Taxonomy" id="2779355"/>
    <lineage>
        <taxon>Bacteria</taxon>
        <taxon>Bacillati</taxon>
        <taxon>Bacillota</taxon>
        <taxon>Clostridia</taxon>
        <taxon>Eubacteriales</taxon>
        <taxon>Oscillospiraceae</taxon>
        <taxon>Ructibacterium</taxon>
    </lineage>
</organism>